<keyword evidence="9" id="KW-0408">Iron</keyword>
<keyword evidence="11" id="KW-0496">Mitochondrion</keyword>
<dbReference type="InterPro" id="IPR036524">
    <property type="entry name" value="Frataxin/CyaY_sf"/>
</dbReference>
<dbReference type="FunFam" id="3.30.920.10:FF:000004">
    <property type="entry name" value="Mitochondrial chaperone Frataxin"/>
    <property type="match status" value="1"/>
</dbReference>
<keyword evidence="4" id="KW-0409">Iron storage</keyword>
<keyword evidence="15" id="KW-1185">Reference proteome</keyword>
<comment type="catalytic activity">
    <reaction evidence="12">
        <text>4 Fe(2+) + O2 + 4 H(+) = 4 Fe(3+) + 2 H2O</text>
        <dbReference type="Rhea" id="RHEA:11148"/>
        <dbReference type="ChEBI" id="CHEBI:15377"/>
        <dbReference type="ChEBI" id="CHEBI:15378"/>
        <dbReference type="ChEBI" id="CHEBI:15379"/>
        <dbReference type="ChEBI" id="CHEBI:29033"/>
        <dbReference type="ChEBI" id="CHEBI:29034"/>
        <dbReference type="EC" id="1.16.3.1"/>
    </reaction>
</comment>
<evidence type="ECO:0000256" key="3">
    <source>
        <dbReference type="ARBA" id="ARBA00013107"/>
    </source>
</evidence>
<evidence type="ECO:0000256" key="10">
    <source>
        <dbReference type="ARBA" id="ARBA00023065"/>
    </source>
</evidence>
<dbReference type="Gene3D" id="3.30.920.10">
    <property type="entry name" value="Frataxin/CyaY"/>
    <property type="match status" value="1"/>
</dbReference>
<evidence type="ECO:0000256" key="8">
    <source>
        <dbReference type="ARBA" id="ARBA00023002"/>
    </source>
</evidence>
<evidence type="ECO:0000256" key="11">
    <source>
        <dbReference type="ARBA" id="ARBA00023128"/>
    </source>
</evidence>
<evidence type="ECO:0000256" key="4">
    <source>
        <dbReference type="ARBA" id="ARBA00022434"/>
    </source>
</evidence>
<name>A0AA38RKW4_9PEZI</name>
<dbReference type="Pfam" id="PF01491">
    <property type="entry name" value="Frataxin_Cyay"/>
    <property type="match status" value="1"/>
</dbReference>
<evidence type="ECO:0000256" key="5">
    <source>
        <dbReference type="ARBA" id="ARBA00022448"/>
    </source>
</evidence>
<keyword evidence="6" id="KW-0410">Iron transport</keyword>
<organism evidence="14 15">
    <name type="scientific">Pleurostoma richardsiae</name>
    <dbReference type="NCBI Taxonomy" id="41990"/>
    <lineage>
        <taxon>Eukaryota</taxon>
        <taxon>Fungi</taxon>
        <taxon>Dikarya</taxon>
        <taxon>Ascomycota</taxon>
        <taxon>Pezizomycotina</taxon>
        <taxon>Sordariomycetes</taxon>
        <taxon>Sordariomycetidae</taxon>
        <taxon>Calosphaeriales</taxon>
        <taxon>Pleurostomataceae</taxon>
        <taxon>Pleurostoma</taxon>
    </lineage>
</organism>
<evidence type="ECO:0000313" key="14">
    <source>
        <dbReference type="EMBL" id="KAJ9149980.1"/>
    </source>
</evidence>
<evidence type="ECO:0000256" key="7">
    <source>
        <dbReference type="ARBA" id="ARBA00022946"/>
    </source>
</evidence>
<dbReference type="SUPFAM" id="SSF55387">
    <property type="entry name" value="Frataxin/Nqo15-like"/>
    <property type="match status" value="1"/>
</dbReference>
<comment type="subcellular location">
    <subcellularLocation>
        <location evidence="1">Mitochondrion</location>
    </subcellularLocation>
</comment>
<dbReference type="InterPro" id="IPR002908">
    <property type="entry name" value="Frataxin/CyaY"/>
</dbReference>
<evidence type="ECO:0000256" key="9">
    <source>
        <dbReference type="ARBA" id="ARBA00023004"/>
    </source>
</evidence>
<evidence type="ECO:0000256" key="6">
    <source>
        <dbReference type="ARBA" id="ARBA00022496"/>
    </source>
</evidence>
<comment type="similarity">
    <text evidence="2">Belongs to the frataxin family.</text>
</comment>
<evidence type="ECO:0000256" key="1">
    <source>
        <dbReference type="ARBA" id="ARBA00004173"/>
    </source>
</evidence>
<dbReference type="PANTHER" id="PTHR16821:SF2">
    <property type="entry name" value="FRATAXIN, MITOCHONDRIAL"/>
    <property type="match status" value="1"/>
</dbReference>
<dbReference type="PANTHER" id="PTHR16821">
    <property type="entry name" value="FRATAXIN"/>
    <property type="match status" value="1"/>
</dbReference>
<dbReference type="GO" id="GO:0006879">
    <property type="term" value="P:intracellular iron ion homeostasis"/>
    <property type="evidence" value="ECO:0007669"/>
    <property type="project" value="UniProtKB-KW"/>
</dbReference>
<reference evidence="14" key="1">
    <citation type="submission" date="2022-07" db="EMBL/GenBank/DDBJ databases">
        <title>Fungi with potential for degradation of polypropylene.</title>
        <authorList>
            <person name="Gostincar C."/>
        </authorList>
    </citation>
    <scope>NUCLEOTIDE SEQUENCE</scope>
    <source>
        <strain evidence="14">EXF-13308</strain>
    </source>
</reference>
<dbReference type="SMART" id="SM01219">
    <property type="entry name" value="Frataxin_Cyay"/>
    <property type="match status" value="1"/>
</dbReference>
<protein>
    <recommendedName>
        <fullName evidence="3">ferroxidase</fullName>
        <ecNumber evidence="3">1.16.3.1</ecNumber>
    </recommendedName>
</protein>
<gene>
    <name evidence="14" type="ORF">NKR23_g3963</name>
</gene>
<evidence type="ECO:0000256" key="13">
    <source>
        <dbReference type="SAM" id="MobiDB-lite"/>
    </source>
</evidence>
<dbReference type="GO" id="GO:0005739">
    <property type="term" value="C:mitochondrion"/>
    <property type="evidence" value="ECO:0007669"/>
    <property type="project" value="UniProtKB-SubCell"/>
</dbReference>
<keyword evidence="10" id="KW-0406">Ion transport</keyword>
<dbReference type="NCBIfam" id="TIGR03422">
    <property type="entry name" value="mito_frataxin"/>
    <property type="match status" value="1"/>
</dbReference>
<keyword evidence="5" id="KW-0813">Transport</keyword>
<evidence type="ECO:0000256" key="12">
    <source>
        <dbReference type="ARBA" id="ARBA00047990"/>
    </source>
</evidence>
<dbReference type="PROSITE" id="PS01344">
    <property type="entry name" value="FRATAXIN_1"/>
    <property type="match status" value="1"/>
</dbReference>
<accession>A0AA38RKW4</accession>
<dbReference type="EC" id="1.16.3.1" evidence="3"/>
<dbReference type="NCBIfam" id="TIGR03421">
    <property type="entry name" value="FeS_CyaY"/>
    <property type="match status" value="1"/>
</dbReference>
<dbReference type="InterPro" id="IPR020895">
    <property type="entry name" value="Frataxin_CS"/>
</dbReference>
<dbReference type="GO" id="GO:0006826">
    <property type="term" value="P:iron ion transport"/>
    <property type="evidence" value="ECO:0007669"/>
    <property type="project" value="UniProtKB-KW"/>
</dbReference>
<dbReference type="GO" id="GO:0016226">
    <property type="term" value="P:iron-sulfur cluster assembly"/>
    <property type="evidence" value="ECO:0007669"/>
    <property type="project" value="InterPro"/>
</dbReference>
<dbReference type="GO" id="GO:0008199">
    <property type="term" value="F:ferric iron binding"/>
    <property type="evidence" value="ECO:0007669"/>
    <property type="project" value="InterPro"/>
</dbReference>
<proteinExistence type="inferred from homology"/>
<evidence type="ECO:0000313" key="15">
    <source>
        <dbReference type="Proteomes" id="UP001174694"/>
    </source>
</evidence>
<dbReference type="GO" id="GO:0008198">
    <property type="term" value="F:ferrous iron binding"/>
    <property type="evidence" value="ECO:0007669"/>
    <property type="project" value="TreeGrafter"/>
</dbReference>
<comment type="caution">
    <text evidence="14">The sequence shown here is derived from an EMBL/GenBank/DDBJ whole genome shotgun (WGS) entry which is preliminary data.</text>
</comment>
<dbReference type="PROSITE" id="PS50810">
    <property type="entry name" value="FRATAXIN_2"/>
    <property type="match status" value="1"/>
</dbReference>
<sequence length="211" mass="23689">MTREILLSRATHVAVKRSLRLSQVDLAWRRRREPVLLSRHAVFPGQLVAGHQFLSTTFSYQQRLSPGSEDPPVSRPSHQSTIPTTPAVITEAQYHELADEYLEATLSKFEELQDEREDVDVEYAAGVLTVNFPSIGTYVINKQPPNKQIWLSSPKSGPKRYDWVIIGDGQGEKQGTGRGDWIYLRDGSTLHDLFLSEIGVDLSLPIPHSGE</sequence>
<dbReference type="Proteomes" id="UP001174694">
    <property type="component" value="Unassembled WGS sequence"/>
</dbReference>
<keyword evidence="8" id="KW-0560">Oxidoreductase</keyword>
<dbReference type="AlphaFoldDB" id="A0AA38RKW4"/>
<keyword evidence="7" id="KW-0809">Transit peptide</keyword>
<dbReference type="InterPro" id="IPR017789">
    <property type="entry name" value="Frataxin"/>
</dbReference>
<dbReference type="GO" id="GO:0051537">
    <property type="term" value="F:2 iron, 2 sulfur cluster binding"/>
    <property type="evidence" value="ECO:0007669"/>
    <property type="project" value="TreeGrafter"/>
</dbReference>
<dbReference type="GO" id="GO:0034986">
    <property type="term" value="F:iron chaperone activity"/>
    <property type="evidence" value="ECO:0007669"/>
    <property type="project" value="TreeGrafter"/>
</dbReference>
<dbReference type="GO" id="GO:0004322">
    <property type="term" value="F:ferroxidase activity"/>
    <property type="evidence" value="ECO:0007669"/>
    <property type="project" value="UniProtKB-EC"/>
</dbReference>
<evidence type="ECO:0000256" key="2">
    <source>
        <dbReference type="ARBA" id="ARBA00008183"/>
    </source>
</evidence>
<dbReference type="EMBL" id="JANBVO010000009">
    <property type="protein sequence ID" value="KAJ9149980.1"/>
    <property type="molecule type" value="Genomic_DNA"/>
</dbReference>
<feature type="region of interest" description="Disordered" evidence="13">
    <location>
        <begin position="61"/>
        <end position="82"/>
    </location>
</feature>